<dbReference type="Gene3D" id="2.60.40.200">
    <property type="entry name" value="Superoxide dismutase, copper/zinc binding domain"/>
    <property type="match status" value="1"/>
</dbReference>
<evidence type="ECO:0000313" key="2">
    <source>
        <dbReference type="Proteomes" id="UP000053660"/>
    </source>
</evidence>
<name>A0A0B1TIM9_OESDE</name>
<sequence length="80" mass="8922">MGALLLDHISIRAIDTMRDLRDNVRHVGDLGNIEADRDDVARFRITSRRAKERVLRGKSLCGRNAGNRLAYGVIGHAARV</sequence>
<evidence type="ECO:0000313" key="1">
    <source>
        <dbReference type="EMBL" id="KHJ95966.1"/>
    </source>
</evidence>
<keyword evidence="2" id="KW-1185">Reference proteome</keyword>
<protein>
    <submittedName>
        <fullName evidence="1">Uncharacterized protein</fullName>
    </submittedName>
</protein>
<accession>A0A0B1TIM9</accession>
<dbReference type="GO" id="GO:0046872">
    <property type="term" value="F:metal ion binding"/>
    <property type="evidence" value="ECO:0007669"/>
    <property type="project" value="InterPro"/>
</dbReference>
<organism evidence="1 2">
    <name type="scientific">Oesophagostomum dentatum</name>
    <name type="common">Nodular worm</name>
    <dbReference type="NCBI Taxonomy" id="61180"/>
    <lineage>
        <taxon>Eukaryota</taxon>
        <taxon>Metazoa</taxon>
        <taxon>Ecdysozoa</taxon>
        <taxon>Nematoda</taxon>
        <taxon>Chromadorea</taxon>
        <taxon>Rhabditida</taxon>
        <taxon>Rhabditina</taxon>
        <taxon>Rhabditomorpha</taxon>
        <taxon>Strongyloidea</taxon>
        <taxon>Strongylidae</taxon>
        <taxon>Oesophagostomum</taxon>
    </lineage>
</organism>
<dbReference type="SUPFAM" id="SSF49329">
    <property type="entry name" value="Cu,Zn superoxide dismutase-like"/>
    <property type="match status" value="1"/>
</dbReference>
<dbReference type="OrthoDB" id="2015551at2759"/>
<dbReference type="AlphaFoldDB" id="A0A0B1TIM9"/>
<reference evidence="1 2" key="1">
    <citation type="submission" date="2014-03" db="EMBL/GenBank/DDBJ databases">
        <title>Draft genome of the hookworm Oesophagostomum dentatum.</title>
        <authorList>
            <person name="Mitreva M."/>
        </authorList>
    </citation>
    <scope>NUCLEOTIDE SEQUENCE [LARGE SCALE GENOMIC DNA]</scope>
    <source>
        <strain evidence="1 2">OD-Hann</strain>
    </source>
</reference>
<gene>
    <name evidence="1" type="ORF">OESDEN_04080</name>
</gene>
<dbReference type="GO" id="GO:0006801">
    <property type="term" value="P:superoxide metabolic process"/>
    <property type="evidence" value="ECO:0007669"/>
    <property type="project" value="InterPro"/>
</dbReference>
<proteinExistence type="predicted"/>
<dbReference type="InterPro" id="IPR036423">
    <property type="entry name" value="SOD-like_Cu/Zn_dom_sf"/>
</dbReference>
<dbReference type="Proteomes" id="UP000053660">
    <property type="component" value="Unassembled WGS sequence"/>
</dbReference>
<dbReference type="EMBL" id="KN549796">
    <property type="protein sequence ID" value="KHJ95966.1"/>
    <property type="molecule type" value="Genomic_DNA"/>
</dbReference>